<proteinExistence type="predicted"/>
<name>A0A6S7I728_PARCT</name>
<dbReference type="SUPFAM" id="SSF56672">
    <property type="entry name" value="DNA/RNA polymerases"/>
    <property type="match status" value="1"/>
</dbReference>
<protein>
    <submittedName>
        <fullName evidence="2">RNA-directed DNA polymerase from mobile element jockey</fullName>
    </submittedName>
</protein>
<evidence type="ECO:0000313" key="2">
    <source>
        <dbReference type="EMBL" id="CAB4012779.1"/>
    </source>
</evidence>
<dbReference type="CDD" id="cd01650">
    <property type="entry name" value="RT_nLTR_like"/>
    <property type="match status" value="1"/>
</dbReference>
<gene>
    <name evidence="2" type="ORF">PACLA_8A033304</name>
</gene>
<dbReference type="InterPro" id="IPR000477">
    <property type="entry name" value="RT_dom"/>
</dbReference>
<dbReference type="Proteomes" id="UP001152795">
    <property type="component" value="Unassembled WGS sequence"/>
</dbReference>
<dbReference type="PANTHER" id="PTHR47510:SF3">
    <property type="entry name" value="ENDO_EXONUCLEASE_PHOSPHATASE DOMAIN-CONTAINING PROTEIN"/>
    <property type="match status" value="1"/>
</dbReference>
<accession>A0A6S7I728</accession>
<sequence length="464" mass="52121">MKENDNERLHADNNTDIANMFNEYFASIFTSDSDSNSERQDHSQVITIDNIALSEEEVMAVIMNLDSNKAQGPDNIPARLLKETAMQITPSLCALFNKSLRVGVLPSVWKLANVVPVHKHGEKTYVENYRPISLLSLISKVLERCIFNNIKYHVYEHINPCQNGFMPGKSCITQLIEVLEQIGRELDRGRQIDVLYLDMSKAFDRRERSRLVQFLSDQSIPANNRSRSNVETTPGNIRSATGVHPRSVVVLAVRESSPNAVTNSNIATFVDDTKIFKTINSISDAAVLQCDLSKFEKGSTNVNLELNASKCKVLRVTHKNPFPPHPDMSKEGALWFPDLTLPDYTGMLPVFLGVANLANIELHALKRKDPALKQRTFTMFFRLLSLCMIVVALKMPAAMSLYWSVSASFGLLQNISLKFPRVRRILGIPKTPSESAMPFKDMASVIAGRAAKFLEVQKDHMRKK</sequence>
<keyword evidence="2" id="KW-0808">Transferase</keyword>
<dbReference type="PANTHER" id="PTHR47510">
    <property type="entry name" value="REVERSE TRANSCRIPTASE DOMAIN-CONTAINING PROTEIN"/>
    <property type="match status" value="1"/>
</dbReference>
<evidence type="ECO:0000313" key="3">
    <source>
        <dbReference type="Proteomes" id="UP001152795"/>
    </source>
</evidence>
<feature type="domain" description="Reverse transcriptase" evidence="1">
    <location>
        <begin position="118"/>
        <end position="315"/>
    </location>
</feature>
<reference evidence="2" key="1">
    <citation type="submission" date="2020-04" db="EMBL/GenBank/DDBJ databases">
        <authorList>
            <person name="Alioto T."/>
            <person name="Alioto T."/>
            <person name="Gomez Garrido J."/>
        </authorList>
    </citation>
    <scope>NUCLEOTIDE SEQUENCE</scope>
    <source>
        <strain evidence="2">A484AB</strain>
    </source>
</reference>
<dbReference type="AlphaFoldDB" id="A0A6S7I728"/>
<keyword evidence="2" id="KW-0548">Nucleotidyltransferase</keyword>
<dbReference type="Pfam" id="PF00078">
    <property type="entry name" value="RVT_1"/>
    <property type="match status" value="1"/>
</dbReference>
<keyword evidence="3" id="KW-1185">Reference proteome</keyword>
<comment type="caution">
    <text evidence="2">The sequence shown here is derived from an EMBL/GenBank/DDBJ whole genome shotgun (WGS) entry which is preliminary data.</text>
</comment>
<dbReference type="OrthoDB" id="2148490at2759"/>
<organism evidence="2 3">
    <name type="scientific">Paramuricea clavata</name>
    <name type="common">Red gorgonian</name>
    <name type="synonym">Violescent sea-whip</name>
    <dbReference type="NCBI Taxonomy" id="317549"/>
    <lineage>
        <taxon>Eukaryota</taxon>
        <taxon>Metazoa</taxon>
        <taxon>Cnidaria</taxon>
        <taxon>Anthozoa</taxon>
        <taxon>Octocorallia</taxon>
        <taxon>Malacalcyonacea</taxon>
        <taxon>Plexauridae</taxon>
        <taxon>Paramuricea</taxon>
    </lineage>
</organism>
<dbReference type="GO" id="GO:0003964">
    <property type="term" value="F:RNA-directed DNA polymerase activity"/>
    <property type="evidence" value="ECO:0007669"/>
    <property type="project" value="UniProtKB-KW"/>
</dbReference>
<keyword evidence="2" id="KW-0695">RNA-directed DNA polymerase</keyword>
<evidence type="ECO:0000259" key="1">
    <source>
        <dbReference type="Pfam" id="PF00078"/>
    </source>
</evidence>
<dbReference type="EMBL" id="CACRXK020007628">
    <property type="protein sequence ID" value="CAB4012779.1"/>
    <property type="molecule type" value="Genomic_DNA"/>
</dbReference>
<dbReference type="InterPro" id="IPR043502">
    <property type="entry name" value="DNA/RNA_pol_sf"/>
</dbReference>